<sequence length="181" mass="20086">MSRPLPRPTRVYNIQVKSHKMTIMHAGLPPTTKVAELKVETLSALRADVSQDALDVTAMEPPEFEVQTVEDFELCRIIKEKGKPTGTFEPLDSSKILRESGISGWETLCLQFRDRNTGDLIPIEYTLPPLYDEEEPVPEGDGKGKRKAAVAFDEPSPSSLTALLKNKSDVSVEIDDATLDF</sequence>
<evidence type="ECO:0000313" key="2">
    <source>
        <dbReference type="EMBL" id="KAF9527965.1"/>
    </source>
</evidence>
<dbReference type="AlphaFoldDB" id="A0A9P6EFF0"/>
<dbReference type="OrthoDB" id="3173670at2759"/>
<gene>
    <name evidence="2" type="ORF">CPB83DRAFT_855095</name>
</gene>
<proteinExistence type="predicted"/>
<dbReference type="Proteomes" id="UP000807306">
    <property type="component" value="Unassembled WGS sequence"/>
</dbReference>
<name>A0A9P6EFF0_9AGAR</name>
<evidence type="ECO:0000256" key="1">
    <source>
        <dbReference type="SAM" id="MobiDB-lite"/>
    </source>
</evidence>
<feature type="region of interest" description="Disordered" evidence="1">
    <location>
        <begin position="131"/>
        <end position="153"/>
    </location>
</feature>
<protein>
    <submittedName>
        <fullName evidence="2">Uncharacterized protein</fullName>
    </submittedName>
</protein>
<accession>A0A9P6EFF0</accession>
<evidence type="ECO:0000313" key="3">
    <source>
        <dbReference type="Proteomes" id="UP000807306"/>
    </source>
</evidence>
<dbReference type="EMBL" id="MU157856">
    <property type="protein sequence ID" value="KAF9527965.1"/>
    <property type="molecule type" value="Genomic_DNA"/>
</dbReference>
<comment type="caution">
    <text evidence="2">The sequence shown here is derived from an EMBL/GenBank/DDBJ whole genome shotgun (WGS) entry which is preliminary data.</text>
</comment>
<reference evidence="2" key="1">
    <citation type="submission" date="2020-11" db="EMBL/GenBank/DDBJ databases">
        <authorList>
            <consortium name="DOE Joint Genome Institute"/>
            <person name="Ahrendt S."/>
            <person name="Riley R."/>
            <person name="Andreopoulos W."/>
            <person name="Labutti K."/>
            <person name="Pangilinan J."/>
            <person name="Ruiz-Duenas F.J."/>
            <person name="Barrasa J.M."/>
            <person name="Sanchez-Garcia M."/>
            <person name="Camarero S."/>
            <person name="Miyauchi S."/>
            <person name="Serrano A."/>
            <person name="Linde D."/>
            <person name="Babiker R."/>
            <person name="Drula E."/>
            <person name="Ayuso-Fernandez I."/>
            <person name="Pacheco R."/>
            <person name="Padilla G."/>
            <person name="Ferreira P."/>
            <person name="Barriuso J."/>
            <person name="Kellner H."/>
            <person name="Castanera R."/>
            <person name="Alfaro M."/>
            <person name="Ramirez L."/>
            <person name="Pisabarro A.G."/>
            <person name="Kuo A."/>
            <person name="Tritt A."/>
            <person name="Lipzen A."/>
            <person name="He G."/>
            <person name="Yan M."/>
            <person name="Ng V."/>
            <person name="Cullen D."/>
            <person name="Martin F."/>
            <person name="Rosso M.-N."/>
            <person name="Henrissat B."/>
            <person name="Hibbett D."/>
            <person name="Martinez A.T."/>
            <person name="Grigoriev I.V."/>
        </authorList>
    </citation>
    <scope>NUCLEOTIDE SEQUENCE</scope>
    <source>
        <strain evidence="2">CBS 506.95</strain>
    </source>
</reference>
<organism evidence="2 3">
    <name type="scientific">Crepidotus variabilis</name>
    <dbReference type="NCBI Taxonomy" id="179855"/>
    <lineage>
        <taxon>Eukaryota</taxon>
        <taxon>Fungi</taxon>
        <taxon>Dikarya</taxon>
        <taxon>Basidiomycota</taxon>
        <taxon>Agaricomycotina</taxon>
        <taxon>Agaricomycetes</taxon>
        <taxon>Agaricomycetidae</taxon>
        <taxon>Agaricales</taxon>
        <taxon>Agaricineae</taxon>
        <taxon>Crepidotaceae</taxon>
        <taxon>Crepidotus</taxon>
    </lineage>
</organism>
<keyword evidence="3" id="KW-1185">Reference proteome</keyword>